<keyword evidence="8" id="KW-1185">Reference proteome</keyword>
<dbReference type="InterPro" id="IPR000595">
    <property type="entry name" value="cNMP-bd_dom"/>
</dbReference>
<dbReference type="InterPro" id="IPR003594">
    <property type="entry name" value="HATPase_dom"/>
</dbReference>
<dbReference type="Pfam" id="PF00027">
    <property type="entry name" value="cNMP_binding"/>
    <property type="match status" value="1"/>
</dbReference>
<dbReference type="SUPFAM" id="SSF51206">
    <property type="entry name" value="cAMP-binding domain-like"/>
    <property type="match status" value="1"/>
</dbReference>
<dbReference type="PROSITE" id="PS50042">
    <property type="entry name" value="CNMP_BINDING_3"/>
    <property type="match status" value="1"/>
</dbReference>
<evidence type="ECO:0000256" key="3">
    <source>
        <dbReference type="ARBA" id="ARBA00022777"/>
    </source>
</evidence>
<keyword evidence="3 7" id="KW-0418">Kinase</keyword>
<dbReference type="PANTHER" id="PTHR43065">
    <property type="entry name" value="SENSOR HISTIDINE KINASE"/>
    <property type="match status" value="1"/>
</dbReference>
<dbReference type="PROSITE" id="PS50109">
    <property type="entry name" value="HIS_KIN"/>
    <property type="match status" value="1"/>
</dbReference>
<evidence type="ECO:0000256" key="1">
    <source>
        <dbReference type="ARBA" id="ARBA00000085"/>
    </source>
</evidence>
<dbReference type="InterPro" id="IPR014710">
    <property type="entry name" value="RmlC-like_jellyroll"/>
</dbReference>
<dbReference type="EMBL" id="CP003587">
    <property type="protein sequence ID" value="AGY59194.1"/>
    <property type="molecule type" value="Genomic_DNA"/>
</dbReference>
<dbReference type="SMART" id="SM00100">
    <property type="entry name" value="cNMP"/>
    <property type="match status" value="1"/>
</dbReference>
<name>U5QNL9_GLOK1</name>
<dbReference type="PANTHER" id="PTHR43065:SF48">
    <property type="entry name" value="HISTIDINE KINASE"/>
    <property type="match status" value="1"/>
</dbReference>
<dbReference type="EC" id="2.7.13.3" evidence="2"/>
<evidence type="ECO:0000313" key="8">
    <source>
        <dbReference type="Proteomes" id="UP000017396"/>
    </source>
</evidence>
<dbReference type="InterPro" id="IPR004358">
    <property type="entry name" value="Sig_transdc_His_kin-like_C"/>
</dbReference>
<dbReference type="Proteomes" id="UP000017396">
    <property type="component" value="Chromosome"/>
</dbReference>
<dbReference type="PRINTS" id="PR00344">
    <property type="entry name" value="BCTRLSENSOR"/>
</dbReference>
<evidence type="ECO:0000256" key="2">
    <source>
        <dbReference type="ARBA" id="ARBA00012438"/>
    </source>
</evidence>
<dbReference type="KEGG" id="glj:GKIL_2948"/>
<feature type="domain" description="Cyclic nucleotide-binding" evidence="5">
    <location>
        <begin position="10"/>
        <end position="112"/>
    </location>
</feature>
<accession>U5QNL9</accession>
<dbReference type="AlphaFoldDB" id="U5QNL9"/>
<protein>
    <recommendedName>
        <fullName evidence="2">histidine kinase</fullName>
        <ecNumber evidence="2">2.7.13.3</ecNumber>
    </recommendedName>
</protein>
<feature type="domain" description="Histidine kinase" evidence="6">
    <location>
        <begin position="284"/>
        <end position="459"/>
    </location>
</feature>
<dbReference type="Gene3D" id="2.60.120.10">
    <property type="entry name" value="Jelly Rolls"/>
    <property type="match status" value="1"/>
</dbReference>
<dbReference type="InterPro" id="IPR018490">
    <property type="entry name" value="cNMP-bd_dom_sf"/>
</dbReference>
<evidence type="ECO:0000259" key="5">
    <source>
        <dbReference type="PROSITE" id="PS50042"/>
    </source>
</evidence>
<dbReference type="RefSeq" id="WP_023174429.1">
    <property type="nucleotide sequence ID" value="NC_022600.1"/>
</dbReference>
<dbReference type="InterPro" id="IPR005467">
    <property type="entry name" value="His_kinase_dom"/>
</dbReference>
<evidence type="ECO:0000313" key="7">
    <source>
        <dbReference type="EMBL" id="AGY59194.1"/>
    </source>
</evidence>
<dbReference type="GO" id="GO:0000160">
    <property type="term" value="P:phosphorelay signal transduction system"/>
    <property type="evidence" value="ECO:0007669"/>
    <property type="project" value="UniProtKB-KW"/>
</dbReference>
<dbReference type="SUPFAM" id="SSF55874">
    <property type="entry name" value="ATPase domain of HSP90 chaperone/DNA topoisomerase II/histidine kinase"/>
    <property type="match status" value="1"/>
</dbReference>
<gene>
    <name evidence="7" type="ORF">GKIL_2948</name>
</gene>
<organism evidence="7 8">
    <name type="scientific">Gloeobacter kilaueensis (strain ATCC BAA-2537 / CCAP 1431/1 / ULC 316 / JS1)</name>
    <dbReference type="NCBI Taxonomy" id="1183438"/>
    <lineage>
        <taxon>Bacteria</taxon>
        <taxon>Bacillati</taxon>
        <taxon>Cyanobacteriota</taxon>
        <taxon>Cyanophyceae</taxon>
        <taxon>Gloeobacterales</taxon>
        <taxon>Gloeobacteraceae</taxon>
        <taxon>Gloeobacter</taxon>
    </lineage>
</organism>
<dbReference type="STRING" id="1183438.GKIL_2948"/>
<dbReference type="HOGENOM" id="CLU_000445_114_81_3"/>
<evidence type="ECO:0000259" key="6">
    <source>
        <dbReference type="PROSITE" id="PS50109"/>
    </source>
</evidence>
<dbReference type="eggNOG" id="COG4191">
    <property type="taxonomic scope" value="Bacteria"/>
</dbReference>
<dbReference type="PATRIC" id="fig|1183438.3.peg.2906"/>
<proteinExistence type="predicted"/>
<keyword evidence="4" id="KW-0902">Two-component regulatory system</keyword>
<dbReference type="GO" id="GO:0004673">
    <property type="term" value="F:protein histidine kinase activity"/>
    <property type="evidence" value="ECO:0007669"/>
    <property type="project" value="UniProtKB-EC"/>
</dbReference>
<reference evidence="7 8" key="1">
    <citation type="journal article" date="2013" name="PLoS ONE">
        <title>Cultivation and Complete Genome Sequencing of Gloeobacter kilaueensis sp. nov., from a Lava Cave in Kilauea Caldera, Hawai'i.</title>
        <authorList>
            <person name="Saw J.H."/>
            <person name="Schatz M."/>
            <person name="Brown M.V."/>
            <person name="Kunkel D.D."/>
            <person name="Foster J.S."/>
            <person name="Shick H."/>
            <person name="Christensen S."/>
            <person name="Hou S."/>
            <person name="Wan X."/>
            <person name="Donachie S.P."/>
        </authorList>
    </citation>
    <scope>NUCLEOTIDE SEQUENCE [LARGE SCALE GENOMIC DNA]</scope>
    <source>
        <strain evidence="8">JS</strain>
    </source>
</reference>
<sequence>MLHDPEQLELFPKLSDDEVQRLAAHGRPVEFAPGELLFKEGDPACHFYVVLEGQVQITKRIHGKEKILITHGAGEFTGDLPMFVSGTATVTARAIVPSRVLEIELAAFRQALADCSPGAASILTAMAARAQDLETQLRHQEKLAALGKLSAGLAHELNNPAAAGRRAAQQLREALLAVQSRMLDVCEGLFPPPQRLLLVELQQQALAHRLGAPRLAPLEQSDREDALADWLADHEIADGWKLAPTLVTSGIGPDQLAPLADQLPGLAFPEALRWLSETLSLTGLVDEVEQSTARISQLVKAIKSYTYMDQAPLQEVDVHEGIENTLTILHHKLKYGVTIVREYAEDLPRLCAYGSELNQVWTNLIDNAIDAMNGKGQITIRTSLYPDTVLVELIDTGSGIPPDIQPRIFEPFFTTKGVGQGSGLGLDIVRRIVAHHRGSIRVESQPGHTRFKVCLPIRQP</sequence>
<dbReference type="Gene3D" id="3.30.565.10">
    <property type="entry name" value="Histidine kinase-like ATPase, C-terminal domain"/>
    <property type="match status" value="1"/>
</dbReference>
<dbReference type="CDD" id="cd00038">
    <property type="entry name" value="CAP_ED"/>
    <property type="match status" value="1"/>
</dbReference>
<evidence type="ECO:0000256" key="4">
    <source>
        <dbReference type="ARBA" id="ARBA00023012"/>
    </source>
</evidence>
<dbReference type="SMART" id="SM00387">
    <property type="entry name" value="HATPase_c"/>
    <property type="match status" value="1"/>
</dbReference>
<dbReference type="InterPro" id="IPR036890">
    <property type="entry name" value="HATPase_C_sf"/>
</dbReference>
<dbReference type="Gene3D" id="1.10.287.130">
    <property type="match status" value="1"/>
</dbReference>
<dbReference type="Pfam" id="PF02518">
    <property type="entry name" value="HATPase_c"/>
    <property type="match status" value="1"/>
</dbReference>
<comment type="catalytic activity">
    <reaction evidence="1">
        <text>ATP + protein L-histidine = ADP + protein N-phospho-L-histidine.</text>
        <dbReference type="EC" id="2.7.13.3"/>
    </reaction>
</comment>
<dbReference type="OrthoDB" id="9773246at2"/>
<keyword evidence="3 7" id="KW-0808">Transferase</keyword>